<protein>
    <submittedName>
        <fullName evidence="1">Uncharacterized protein</fullName>
    </submittedName>
</protein>
<dbReference type="EMBL" id="JAPHNI010000121">
    <property type="protein sequence ID" value="KAJ8115816.1"/>
    <property type="molecule type" value="Genomic_DNA"/>
</dbReference>
<sequence length="221" mass="25092">MAGVKVVYFLHNDVRADNVESLRRTLHVFPTDSLKLSQICAEYEKRRSKWSSTIISFIECVVGNAITQWAEGHTESNFFELSASERQTVWKDYYARDQAGMATTMWQPLGGIIDWPQIFSDRPFMRTDADQQKIDAVRIMVEVKYTFACEQVFQYRFNGGTLPESPADVGEEGVSAKQELKNWRGFSLNPEFGEVIDSVPVSREKANGKSQTATASEIKLD</sequence>
<evidence type="ECO:0000313" key="1">
    <source>
        <dbReference type="EMBL" id="KAJ8115816.1"/>
    </source>
</evidence>
<dbReference type="Proteomes" id="UP001153331">
    <property type="component" value="Unassembled WGS sequence"/>
</dbReference>
<reference evidence="1" key="1">
    <citation type="submission" date="2022-11" db="EMBL/GenBank/DDBJ databases">
        <title>Genome Sequence of Boeremia exigua.</title>
        <authorList>
            <person name="Buettner E."/>
        </authorList>
    </citation>
    <scope>NUCLEOTIDE SEQUENCE</scope>
    <source>
        <strain evidence="1">CU02</strain>
    </source>
</reference>
<evidence type="ECO:0000313" key="2">
    <source>
        <dbReference type="Proteomes" id="UP001153331"/>
    </source>
</evidence>
<name>A0ACC2IKU7_9PLEO</name>
<gene>
    <name evidence="1" type="ORF">OPT61_g2627</name>
</gene>
<keyword evidence="2" id="KW-1185">Reference proteome</keyword>
<proteinExistence type="predicted"/>
<comment type="caution">
    <text evidence="1">The sequence shown here is derived from an EMBL/GenBank/DDBJ whole genome shotgun (WGS) entry which is preliminary data.</text>
</comment>
<organism evidence="1 2">
    <name type="scientific">Boeremia exigua</name>
    <dbReference type="NCBI Taxonomy" id="749465"/>
    <lineage>
        <taxon>Eukaryota</taxon>
        <taxon>Fungi</taxon>
        <taxon>Dikarya</taxon>
        <taxon>Ascomycota</taxon>
        <taxon>Pezizomycotina</taxon>
        <taxon>Dothideomycetes</taxon>
        <taxon>Pleosporomycetidae</taxon>
        <taxon>Pleosporales</taxon>
        <taxon>Pleosporineae</taxon>
        <taxon>Didymellaceae</taxon>
        <taxon>Boeremia</taxon>
    </lineage>
</organism>
<accession>A0ACC2IKU7</accession>